<evidence type="ECO:0000256" key="1">
    <source>
        <dbReference type="SAM" id="MobiDB-lite"/>
    </source>
</evidence>
<evidence type="ECO:0000313" key="3">
    <source>
        <dbReference type="EMBL" id="CAK0885136.1"/>
    </source>
</evidence>
<evidence type="ECO:0000313" key="4">
    <source>
        <dbReference type="Proteomes" id="UP001189429"/>
    </source>
</evidence>
<protein>
    <recommendedName>
        <fullName evidence="2">WW domain-containing protein</fullName>
    </recommendedName>
</protein>
<feature type="region of interest" description="Disordered" evidence="1">
    <location>
        <begin position="128"/>
        <end position="149"/>
    </location>
</feature>
<gene>
    <name evidence="3" type="ORF">PCOR1329_LOCUS66839</name>
</gene>
<keyword evidence="4" id="KW-1185">Reference proteome</keyword>
<feature type="non-terminal residue" evidence="3">
    <location>
        <position position="149"/>
    </location>
</feature>
<dbReference type="Proteomes" id="UP001189429">
    <property type="component" value="Unassembled WGS sequence"/>
</dbReference>
<feature type="region of interest" description="Disordered" evidence="1">
    <location>
        <begin position="29"/>
        <end position="93"/>
    </location>
</feature>
<dbReference type="PROSITE" id="PS01159">
    <property type="entry name" value="WW_DOMAIN_1"/>
    <property type="match status" value="1"/>
</dbReference>
<feature type="compositionally biased region" description="Low complexity" evidence="1">
    <location>
        <begin position="63"/>
        <end position="78"/>
    </location>
</feature>
<sequence>VAPDWWMATAPTGHPYYHNTATGETTWTEPEAVKQHKQSPSGSQSVEQSAMAYLSTIRGGSSGQSVVQQQGDGGASASNLITGADNPDITVTGNGHIPQPWTTFDQVQMPQMLIRSLTTHPPTPFLLSGAAGVPMRPQEGTSKLDEIPG</sequence>
<feature type="compositionally biased region" description="Polar residues" evidence="1">
    <location>
        <begin position="38"/>
        <end position="48"/>
    </location>
</feature>
<dbReference type="EMBL" id="CAUYUJ010018630">
    <property type="protein sequence ID" value="CAK0885136.1"/>
    <property type="molecule type" value="Genomic_DNA"/>
</dbReference>
<accession>A0ABN9WJ21</accession>
<dbReference type="InterPro" id="IPR036020">
    <property type="entry name" value="WW_dom_sf"/>
</dbReference>
<dbReference type="SUPFAM" id="SSF51045">
    <property type="entry name" value="WW domain"/>
    <property type="match status" value="1"/>
</dbReference>
<dbReference type="InterPro" id="IPR001202">
    <property type="entry name" value="WW_dom"/>
</dbReference>
<dbReference type="PROSITE" id="PS50020">
    <property type="entry name" value="WW_DOMAIN_2"/>
    <property type="match status" value="1"/>
</dbReference>
<dbReference type="Gene3D" id="2.20.70.10">
    <property type="match status" value="1"/>
</dbReference>
<organism evidence="3 4">
    <name type="scientific">Prorocentrum cordatum</name>
    <dbReference type="NCBI Taxonomy" id="2364126"/>
    <lineage>
        <taxon>Eukaryota</taxon>
        <taxon>Sar</taxon>
        <taxon>Alveolata</taxon>
        <taxon>Dinophyceae</taxon>
        <taxon>Prorocentrales</taxon>
        <taxon>Prorocentraceae</taxon>
        <taxon>Prorocentrum</taxon>
    </lineage>
</organism>
<dbReference type="Pfam" id="PF00397">
    <property type="entry name" value="WW"/>
    <property type="match status" value="1"/>
</dbReference>
<feature type="domain" description="WW" evidence="2">
    <location>
        <begin position="1"/>
        <end position="32"/>
    </location>
</feature>
<evidence type="ECO:0000259" key="2">
    <source>
        <dbReference type="PROSITE" id="PS50020"/>
    </source>
</evidence>
<name>A0ABN9WJ21_9DINO</name>
<dbReference type="CDD" id="cd00201">
    <property type="entry name" value="WW"/>
    <property type="match status" value="1"/>
</dbReference>
<comment type="caution">
    <text evidence="3">The sequence shown here is derived from an EMBL/GenBank/DDBJ whole genome shotgun (WGS) entry which is preliminary data.</text>
</comment>
<feature type="non-terminal residue" evidence="3">
    <location>
        <position position="1"/>
    </location>
</feature>
<reference evidence="3" key="1">
    <citation type="submission" date="2023-10" db="EMBL/GenBank/DDBJ databases">
        <authorList>
            <person name="Chen Y."/>
            <person name="Shah S."/>
            <person name="Dougan E. K."/>
            <person name="Thang M."/>
            <person name="Chan C."/>
        </authorList>
    </citation>
    <scope>NUCLEOTIDE SEQUENCE [LARGE SCALE GENOMIC DNA]</scope>
</reference>
<proteinExistence type="predicted"/>
<dbReference type="SMART" id="SM00456">
    <property type="entry name" value="WW"/>
    <property type="match status" value="1"/>
</dbReference>